<organism evidence="1 2">
    <name type="scientific">Thalassovita mediterranea</name>
    <dbReference type="NCBI Taxonomy" id="340021"/>
    <lineage>
        <taxon>Bacteria</taxon>
        <taxon>Pseudomonadati</taxon>
        <taxon>Pseudomonadota</taxon>
        <taxon>Alphaproteobacteria</taxon>
        <taxon>Rhodobacterales</taxon>
        <taxon>Roseobacteraceae</taxon>
        <taxon>Thalassovita</taxon>
    </lineage>
</organism>
<evidence type="ECO:0000313" key="1">
    <source>
        <dbReference type="EMBL" id="CUH84413.1"/>
    </source>
</evidence>
<gene>
    <name evidence="1" type="ORF">TM5383_01623</name>
</gene>
<evidence type="ECO:0000313" key="2">
    <source>
        <dbReference type="Proteomes" id="UP000051681"/>
    </source>
</evidence>
<dbReference type="Proteomes" id="UP000051681">
    <property type="component" value="Unassembled WGS sequence"/>
</dbReference>
<dbReference type="EMBL" id="CYSF01000007">
    <property type="protein sequence ID" value="CUH84413.1"/>
    <property type="molecule type" value="Genomic_DNA"/>
</dbReference>
<protein>
    <submittedName>
        <fullName evidence="1">Uncharacterized protein</fullName>
    </submittedName>
</protein>
<name>A0A0P1GPW3_9RHOB</name>
<accession>A0A0P1GPW3</accession>
<proteinExistence type="predicted"/>
<keyword evidence="2" id="KW-1185">Reference proteome</keyword>
<dbReference type="AlphaFoldDB" id="A0A0P1GPW3"/>
<dbReference type="STRING" id="340021.TM5383_01623"/>
<reference evidence="1 2" key="1">
    <citation type="submission" date="2015-09" db="EMBL/GenBank/DDBJ databases">
        <authorList>
            <consortium name="Swine Surveillance"/>
        </authorList>
    </citation>
    <scope>NUCLEOTIDE SEQUENCE [LARGE SCALE GENOMIC DNA]</scope>
    <source>
        <strain evidence="1 2">CECT 8383</strain>
    </source>
</reference>
<sequence>MTNPPTTPLTALERELLASVERLVTACESSATELHALEKRSTSRIESKVNGLAHCVALLMKSHLMSVTTLADLLREEQNYATLQAGLETSWKLAKDAEKRLNES</sequence>